<dbReference type="AlphaFoldDB" id="A0A0A0LFR5"/>
<keyword evidence="2" id="KW-1185">Reference proteome</keyword>
<dbReference type="Proteomes" id="UP000029981">
    <property type="component" value="Chromosome 2"/>
</dbReference>
<reference evidence="1 2" key="4">
    <citation type="journal article" date="2011" name="BMC Genomics">
        <title>RNA-Seq improves annotation of protein-coding genes in the cucumber genome.</title>
        <authorList>
            <person name="Li Z."/>
            <person name="Zhang Z."/>
            <person name="Yan P."/>
            <person name="Huang S."/>
            <person name="Fei Z."/>
            <person name="Lin K."/>
        </authorList>
    </citation>
    <scope>NUCLEOTIDE SEQUENCE [LARGE SCALE GENOMIC DNA]</scope>
    <source>
        <strain evidence="2">cv. 9930</strain>
    </source>
</reference>
<name>A0A0A0LFR5_CUCSA</name>
<dbReference type="Gramene" id="KGN60895">
    <property type="protein sequence ID" value="KGN60895"/>
    <property type="gene ID" value="Csa_2G021660"/>
</dbReference>
<organism evidence="1 2">
    <name type="scientific">Cucumis sativus</name>
    <name type="common">Cucumber</name>
    <dbReference type="NCBI Taxonomy" id="3659"/>
    <lineage>
        <taxon>Eukaryota</taxon>
        <taxon>Viridiplantae</taxon>
        <taxon>Streptophyta</taxon>
        <taxon>Embryophyta</taxon>
        <taxon>Tracheophyta</taxon>
        <taxon>Spermatophyta</taxon>
        <taxon>Magnoliopsida</taxon>
        <taxon>eudicotyledons</taxon>
        <taxon>Gunneridae</taxon>
        <taxon>Pentapetalae</taxon>
        <taxon>rosids</taxon>
        <taxon>fabids</taxon>
        <taxon>Cucurbitales</taxon>
        <taxon>Cucurbitaceae</taxon>
        <taxon>Benincaseae</taxon>
        <taxon>Cucumis</taxon>
    </lineage>
</organism>
<protein>
    <submittedName>
        <fullName evidence="1">Uncharacterized protein</fullName>
    </submittedName>
</protein>
<reference evidence="1 2" key="2">
    <citation type="journal article" date="2009" name="PLoS ONE">
        <title>An integrated genetic and cytogenetic map of the cucumber genome.</title>
        <authorList>
            <person name="Ren Y."/>
            <person name="Zhang Z."/>
            <person name="Liu J."/>
            <person name="Staub J.E."/>
            <person name="Han Y."/>
            <person name="Cheng Z."/>
            <person name="Li X."/>
            <person name="Lu J."/>
            <person name="Miao H."/>
            <person name="Kang H."/>
            <person name="Xie B."/>
            <person name="Gu X."/>
            <person name="Wang X."/>
            <person name="Du Y."/>
            <person name="Jin W."/>
            <person name="Huang S."/>
        </authorList>
    </citation>
    <scope>NUCLEOTIDE SEQUENCE [LARGE SCALE GENOMIC DNA]</scope>
    <source>
        <strain evidence="2">cv. 9930</strain>
    </source>
</reference>
<gene>
    <name evidence="1" type="ORF">Csa_2G021660</name>
</gene>
<sequence length="126" mass="14281">MPSSSSSSSTLFSVFRVFVIALLFFSPVLSKGHLKLVRCYCMNMILRCRYLEVFPKSVKIPLYEQLKMSVLSTPPSTYLVTRPLFLVLFHDGKPLGAAWVVMGWALNVELLRGVRSSEMDEFTIVI</sequence>
<accession>A0A0A0LFR5</accession>
<reference evidence="1 2" key="3">
    <citation type="journal article" date="2010" name="BMC Genomics">
        <title>Transcriptome sequencing and comparative analysis of cucumber flowers with different sex types.</title>
        <authorList>
            <person name="Guo S."/>
            <person name="Zheng Y."/>
            <person name="Joung J.G."/>
            <person name="Liu S."/>
            <person name="Zhang Z."/>
            <person name="Crasta O.R."/>
            <person name="Sobral B.W."/>
            <person name="Xu Y."/>
            <person name="Huang S."/>
            <person name="Fei Z."/>
        </authorList>
    </citation>
    <scope>NUCLEOTIDE SEQUENCE [LARGE SCALE GENOMIC DNA]</scope>
    <source>
        <strain evidence="2">cv. 9930</strain>
    </source>
</reference>
<proteinExistence type="predicted"/>
<reference evidence="1 2" key="1">
    <citation type="journal article" date="2009" name="Nat. Genet.">
        <title>The genome of the cucumber, Cucumis sativus L.</title>
        <authorList>
            <person name="Huang S."/>
            <person name="Li R."/>
            <person name="Zhang Z."/>
            <person name="Li L."/>
            <person name="Gu X."/>
            <person name="Fan W."/>
            <person name="Lucas W.J."/>
            <person name="Wang X."/>
            <person name="Xie B."/>
            <person name="Ni P."/>
            <person name="Ren Y."/>
            <person name="Zhu H."/>
            <person name="Li J."/>
            <person name="Lin K."/>
            <person name="Jin W."/>
            <person name="Fei Z."/>
            <person name="Li G."/>
            <person name="Staub J."/>
            <person name="Kilian A."/>
            <person name="van der Vossen E.A."/>
            <person name="Wu Y."/>
            <person name="Guo J."/>
            <person name="He J."/>
            <person name="Jia Z."/>
            <person name="Ren Y."/>
            <person name="Tian G."/>
            <person name="Lu Y."/>
            <person name="Ruan J."/>
            <person name="Qian W."/>
            <person name="Wang M."/>
            <person name="Huang Q."/>
            <person name="Li B."/>
            <person name="Xuan Z."/>
            <person name="Cao J."/>
            <person name="Asan"/>
            <person name="Wu Z."/>
            <person name="Zhang J."/>
            <person name="Cai Q."/>
            <person name="Bai Y."/>
            <person name="Zhao B."/>
            <person name="Han Y."/>
            <person name="Li Y."/>
            <person name="Li X."/>
            <person name="Wang S."/>
            <person name="Shi Q."/>
            <person name="Liu S."/>
            <person name="Cho W.K."/>
            <person name="Kim J.Y."/>
            <person name="Xu Y."/>
            <person name="Heller-Uszynska K."/>
            <person name="Miao H."/>
            <person name="Cheng Z."/>
            <person name="Zhang S."/>
            <person name="Wu J."/>
            <person name="Yang Y."/>
            <person name="Kang H."/>
            <person name="Li M."/>
            <person name="Liang H."/>
            <person name="Ren X."/>
            <person name="Shi Z."/>
            <person name="Wen M."/>
            <person name="Jian M."/>
            <person name="Yang H."/>
            <person name="Zhang G."/>
            <person name="Yang Z."/>
            <person name="Chen R."/>
            <person name="Liu S."/>
            <person name="Li J."/>
            <person name="Ma L."/>
            <person name="Liu H."/>
            <person name="Zhou Y."/>
            <person name="Zhao J."/>
            <person name="Fang X."/>
            <person name="Li G."/>
            <person name="Fang L."/>
            <person name="Li Y."/>
            <person name="Liu D."/>
            <person name="Zheng H."/>
            <person name="Zhang Y."/>
            <person name="Qin N."/>
            <person name="Li Z."/>
            <person name="Yang G."/>
            <person name="Yang S."/>
            <person name="Bolund L."/>
            <person name="Kristiansen K."/>
            <person name="Zheng H."/>
            <person name="Li S."/>
            <person name="Zhang X."/>
            <person name="Yang H."/>
            <person name="Wang J."/>
            <person name="Sun R."/>
            <person name="Zhang B."/>
            <person name="Jiang S."/>
            <person name="Wang J."/>
            <person name="Du Y."/>
            <person name="Li S."/>
        </authorList>
    </citation>
    <scope>NUCLEOTIDE SEQUENCE [LARGE SCALE GENOMIC DNA]</scope>
    <source>
        <strain evidence="2">cv. 9930</strain>
    </source>
</reference>
<dbReference type="EMBL" id="CM002923">
    <property type="protein sequence ID" value="KGN60895.1"/>
    <property type="molecule type" value="Genomic_DNA"/>
</dbReference>
<evidence type="ECO:0000313" key="1">
    <source>
        <dbReference type="EMBL" id="KGN60895.1"/>
    </source>
</evidence>
<evidence type="ECO:0000313" key="2">
    <source>
        <dbReference type="Proteomes" id="UP000029981"/>
    </source>
</evidence>